<comment type="caution">
    <text evidence="1">The sequence shown here is derived from an EMBL/GenBank/DDBJ whole genome shotgun (WGS) entry which is preliminary data.</text>
</comment>
<evidence type="ECO:0000313" key="2">
    <source>
        <dbReference type="Proteomes" id="UP000634136"/>
    </source>
</evidence>
<dbReference type="EMBL" id="JAAIUW010000009">
    <property type="protein sequence ID" value="KAF7815202.1"/>
    <property type="molecule type" value="Genomic_DNA"/>
</dbReference>
<organism evidence="1 2">
    <name type="scientific">Senna tora</name>
    <dbReference type="NCBI Taxonomy" id="362788"/>
    <lineage>
        <taxon>Eukaryota</taxon>
        <taxon>Viridiplantae</taxon>
        <taxon>Streptophyta</taxon>
        <taxon>Embryophyta</taxon>
        <taxon>Tracheophyta</taxon>
        <taxon>Spermatophyta</taxon>
        <taxon>Magnoliopsida</taxon>
        <taxon>eudicotyledons</taxon>
        <taxon>Gunneridae</taxon>
        <taxon>Pentapetalae</taxon>
        <taxon>rosids</taxon>
        <taxon>fabids</taxon>
        <taxon>Fabales</taxon>
        <taxon>Fabaceae</taxon>
        <taxon>Caesalpinioideae</taxon>
        <taxon>Cassia clade</taxon>
        <taxon>Senna</taxon>
    </lineage>
</organism>
<accession>A0A834T4P7</accession>
<keyword evidence="2" id="KW-1185">Reference proteome</keyword>
<dbReference type="AlphaFoldDB" id="A0A834T4P7"/>
<gene>
    <name evidence="1" type="ORF">G2W53_029171</name>
</gene>
<reference evidence="1" key="1">
    <citation type="submission" date="2020-09" db="EMBL/GenBank/DDBJ databases">
        <title>Genome-Enabled Discovery of Anthraquinone Biosynthesis in Senna tora.</title>
        <authorList>
            <person name="Kang S.-H."/>
            <person name="Pandey R.P."/>
            <person name="Lee C.-M."/>
            <person name="Sim J.-S."/>
            <person name="Jeong J.-T."/>
            <person name="Choi B.-S."/>
            <person name="Jung M."/>
            <person name="Ginzburg D."/>
            <person name="Zhao K."/>
            <person name="Won S.Y."/>
            <person name="Oh T.-J."/>
            <person name="Yu Y."/>
            <person name="Kim N.-H."/>
            <person name="Lee O.R."/>
            <person name="Lee T.-H."/>
            <person name="Bashyal P."/>
            <person name="Kim T.-S."/>
            <person name="Lee W.-H."/>
            <person name="Kawkins C."/>
            <person name="Kim C.-K."/>
            <person name="Kim J.S."/>
            <person name="Ahn B.O."/>
            <person name="Rhee S.Y."/>
            <person name="Sohng J.K."/>
        </authorList>
    </citation>
    <scope>NUCLEOTIDE SEQUENCE</scope>
    <source>
        <tissue evidence="1">Leaf</tissue>
    </source>
</reference>
<evidence type="ECO:0000313" key="1">
    <source>
        <dbReference type="EMBL" id="KAF7815202.1"/>
    </source>
</evidence>
<name>A0A834T4P7_9FABA</name>
<proteinExistence type="predicted"/>
<dbReference type="OrthoDB" id="1938131at2759"/>
<dbReference type="Proteomes" id="UP000634136">
    <property type="component" value="Unassembled WGS sequence"/>
</dbReference>
<protein>
    <submittedName>
        <fullName evidence="1">Putative ribonuclease H protein At1g65750 family</fullName>
    </submittedName>
</protein>
<sequence length="90" mass="9866">MLMVLFAQSKKAACGGLIRKHEGDWIQGFSRNIGLSTPLSVEIWEIYHDLLAKYGFDLDWGSHSFVQPPPSLVDVILLDALGSIPLDLGG</sequence>